<keyword evidence="3" id="KW-1185">Reference proteome</keyword>
<evidence type="ECO:0000256" key="1">
    <source>
        <dbReference type="SAM" id="SignalP"/>
    </source>
</evidence>
<name>A0A1M6HLD6_9FLAO</name>
<dbReference type="STRING" id="570521.SAMN04488508_106344"/>
<dbReference type="RefSeq" id="WP_073317438.1">
    <property type="nucleotide sequence ID" value="NZ_FQYP01000006.1"/>
</dbReference>
<evidence type="ECO:0008006" key="4">
    <source>
        <dbReference type="Google" id="ProtNLM"/>
    </source>
</evidence>
<reference evidence="3" key="1">
    <citation type="submission" date="2016-11" db="EMBL/GenBank/DDBJ databases">
        <authorList>
            <person name="Varghese N."/>
            <person name="Submissions S."/>
        </authorList>
    </citation>
    <scope>NUCLEOTIDE SEQUENCE [LARGE SCALE GENOMIC DNA]</scope>
    <source>
        <strain evidence="3">DSM 22623</strain>
    </source>
</reference>
<dbReference type="AlphaFoldDB" id="A0A1M6HLD6"/>
<keyword evidence="1" id="KW-0732">Signal</keyword>
<evidence type="ECO:0000313" key="2">
    <source>
        <dbReference type="EMBL" id="SHJ23004.1"/>
    </source>
</evidence>
<feature type="signal peptide" evidence="1">
    <location>
        <begin position="1"/>
        <end position="24"/>
    </location>
</feature>
<sequence>MKNRVITLLSLLCFGLFLFVGCQDDDNEQEIPTEQVTTSIQYKDIEAANQRIQAFVQDVFTLESGFVANRIVPTKSNDCVTTTSEVTETTRTITIDFGDGCEVGQDEVITGLIRMSFSVDLDAENKVTITYTVENFTYKDISVNGTATSIFTFDRDAGTRKFTTDSNFTFGWGDGLSATSATNFVNETFFEMNADAPGNFDFYNLTSGTSTTTFSNGDVYSVEITTPLRNERGCVYTVSGVVVTSENSDTSTLDYGDGTCDNLATLTDKDGNETTIEL</sequence>
<gene>
    <name evidence="2" type="ORF">SAMN04488508_106344</name>
</gene>
<accession>A0A1M6HLD6</accession>
<protein>
    <recommendedName>
        <fullName evidence="4">Lipoprotein</fullName>
    </recommendedName>
</protein>
<feature type="chain" id="PRO_5012319336" description="Lipoprotein" evidence="1">
    <location>
        <begin position="25"/>
        <end position="278"/>
    </location>
</feature>
<dbReference type="Proteomes" id="UP000184432">
    <property type="component" value="Unassembled WGS sequence"/>
</dbReference>
<dbReference type="EMBL" id="FQYP01000006">
    <property type="protein sequence ID" value="SHJ23004.1"/>
    <property type="molecule type" value="Genomic_DNA"/>
</dbReference>
<organism evidence="2 3">
    <name type="scientific">Aquimarina spongiae</name>
    <dbReference type="NCBI Taxonomy" id="570521"/>
    <lineage>
        <taxon>Bacteria</taxon>
        <taxon>Pseudomonadati</taxon>
        <taxon>Bacteroidota</taxon>
        <taxon>Flavobacteriia</taxon>
        <taxon>Flavobacteriales</taxon>
        <taxon>Flavobacteriaceae</taxon>
        <taxon>Aquimarina</taxon>
    </lineage>
</organism>
<proteinExistence type="predicted"/>
<dbReference type="PROSITE" id="PS51257">
    <property type="entry name" value="PROKAR_LIPOPROTEIN"/>
    <property type="match status" value="1"/>
</dbReference>
<evidence type="ECO:0000313" key="3">
    <source>
        <dbReference type="Proteomes" id="UP000184432"/>
    </source>
</evidence>
<dbReference type="OrthoDB" id="1114031at2"/>